<accession>A0A2P2QTN9</accession>
<name>A0A2P2QTN9_RHIMU</name>
<dbReference type="EMBL" id="GGEC01089814">
    <property type="protein sequence ID" value="MBX70298.1"/>
    <property type="molecule type" value="Transcribed_RNA"/>
</dbReference>
<sequence length="15" mass="1779">MGGEIKFNCEQKEHE</sequence>
<protein>
    <submittedName>
        <fullName evidence="1">Uncharacterized protein</fullName>
    </submittedName>
</protein>
<evidence type="ECO:0000313" key="1">
    <source>
        <dbReference type="EMBL" id="MBX70298.1"/>
    </source>
</evidence>
<organism evidence="1">
    <name type="scientific">Rhizophora mucronata</name>
    <name type="common">Asiatic mangrove</name>
    <dbReference type="NCBI Taxonomy" id="61149"/>
    <lineage>
        <taxon>Eukaryota</taxon>
        <taxon>Viridiplantae</taxon>
        <taxon>Streptophyta</taxon>
        <taxon>Embryophyta</taxon>
        <taxon>Tracheophyta</taxon>
        <taxon>Spermatophyta</taxon>
        <taxon>Magnoliopsida</taxon>
        <taxon>eudicotyledons</taxon>
        <taxon>Gunneridae</taxon>
        <taxon>Pentapetalae</taxon>
        <taxon>rosids</taxon>
        <taxon>fabids</taxon>
        <taxon>Malpighiales</taxon>
        <taxon>Rhizophoraceae</taxon>
        <taxon>Rhizophora</taxon>
    </lineage>
</organism>
<proteinExistence type="predicted"/>
<reference evidence="1" key="1">
    <citation type="submission" date="2018-02" db="EMBL/GenBank/DDBJ databases">
        <title>Rhizophora mucronata_Transcriptome.</title>
        <authorList>
            <person name="Meera S.P."/>
            <person name="Sreeshan A."/>
            <person name="Augustine A."/>
        </authorList>
    </citation>
    <scope>NUCLEOTIDE SEQUENCE</scope>
    <source>
        <tissue evidence="1">Leaf</tissue>
    </source>
</reference>